<accession>A0A9P1IU02</accession>
<gene>
    <name evidence="2" type="ORF">CAMP_LOCUS12906</name>
</gene>
<keyword evidence="1" id="KW-0812">Transmembrane</keyword>
<evidence type="ECO:0000313" key="3">
    <source>
        <dbReference type="Proteomes" id="UP001152747"/>
    </source>
</evidence>
<dbReference type="Proteomes" id="UP001152747">
    <property type="component" value="Unassembled WGS sequence"/>
</dbReference>
<evidence type="ECO:0000256" key="1">
    <source>
        <dbReference type="SAM" id="Phobius"/>
    </source>
</evidence>
<feature type="transmembrane region" description="Helical" evidence="1">
    <location>
        <begin position="26"/>
        <end position="46"/>
    </location>
</feature>
<protein>
    <submittedName>
        <fullName evidence="2">Uncharacterized protein</fullName>
    </submittedName>
</protein>
<keyword evidence="1" id="KW-1133">Transmembrane helix</keyword>
<evidence type="ECO:0000313" key="2">
    <source>
        <dbReference type="EMBL" id="CAI5450269.1"/>
    </source>
</evidence>
<keyword evidence="1" id="KW-0472">Membrane</keyword>
<dbReference type="EMBL" id="CANHGI010000005">
    <property type="protein sequence ID" value="CAI5450269.1"/>
    <property type="molecule type" value="Genomic_DNA"/>
</dbReference>
<name>A0A9P1IU02_9PELO</name>
<organism evidence="2 3">
    <name type="scientific">Caenorhabditis angaria</name>
    <dbReference type="NCBI Taxonomy" id="860376"/>
    <lineage>
        <taxon>Eukaryota</taxon>
        <taxon>Metazoa</taxon>
        <taxon>Ecdysozoa</taxon>
        <taxon>Nematoda</taxon>
        <taxon>Chromadorea</taxon>
        <taxon>Rhabditida</taxon>
        <taxon>Rhabditina</taxon>
        <taxon>Rhabditomorpha</taxon>
        <taxon>Rhabditoidea</taxon>
        <taxon>Rhabditidae</taxon>
        <taxon>Peloderinae</taxon>
        <taxon>Caenorhabditis</taxon>
    </lineage>
</organism>
<comment type="caution">
    <text evidence="2">The sequence shown here is derived from an EMBL/GenBank/DDBJ whole genome shotgun (WGS) entry which is preliminary data.</text>
</comment>
<keyword evidence="3" id="KW-1185">Reference proteome</keyword>
<dbReference type="AlphaFoldDB" id="A0A9P1IU02"/>
<sequence length="74" mass="8462">MYVIIICWLVSIGVLFKDIDRVTQIGMLMTVYDMMSFIMCYTLLLCDKNVQDVMSKKLSIFYKTPSSVAVAHVS</sequence>
<proteinExistence type="predicted"/>
<reference evidence="2" key="1">
    <citation type="submission" date="2022-11" db="EMBL/GenBank/DDBJ databases">
        <authorList>
            <person name="Kikuchi T."/>
        </authorList>
    </citation>
    <scope>NUCLEOTIDE SEQUENCE</scope>
    <source>
        <strain evidence="2">PS1010</strain>
    </source>
</reference>